<dbReference type="KEGG" id="mrub:DEO27_026690"/>
<proteinExistence type="predicted"/>
<name>A0A5C1I6F2_9SPHI</name>
<gene>
    <name evidence="1" type="ORF">DEO27_026690</name>
</gene>
<reference evidence="1" key="1">
    <citation type="submission" date="2019-08" db="EMBL/GenBank/DDBJ databases">
        <title>Comparative genome analysis confer to the adaptation heavy metal polluted environment.</title>
        <authorList>
            <person name="Li Y."/>
        </authorList>
    </citation>
    <scope>NUCLEOTIDE SEQUENCE [LARGE SCALE GENOMIC DNA]</scope>
    <source>
        <strain evidence="1">P1</strain>
    </source>
</reference>
<dbReference type="Proteomes" id="UP000251402">
    <property type="component" value="Chromosome"/>
</dbReference>
<sequence>MDYSPANKTTCNNFSHPAIMPIPARVIAQISNVSESYVKKLRVGNREDNSETAKRVKQADTLMADGFEYLVNEVKSLINKEDI</sequence>
<evidence type="ECO:0000313" key="1">
    <source>
        <dbReference type="EMBL" id="QEM13444.1"/>
    </source>
</evidence>
<dbReference type="RefSeq" id="WP_112574815.1">
    <property type="nucleotide sequence ID" value="NZ_CP043450.1"/>
</dbReference>
<protein>
    <submittedName>
        <fullName evidence="1">Uncharacterized protein</fullName>
    </submittedName>
</protein>
<organism evidence="1 2">
    <name type="scientific">Mucilaginibacter rubeus</name>
    <dbReference type="NCBI Taxonomy" id="2027860"/>
    <lineage>
        <taxon>Bacteria</taxon>
        <taxon>Pseudomonadati</taxon>
        <taxon>Bacteroidota</taxon>
        <taxon>Sphingobacteriia</taxon>
        <taxon>Sphingobacteriales</taxon>
        <taxon>Sphingobacteriaceae</taxon>
        <taxon>Mucilaginibacter</taxon>
    </lineage>
</organism>
<evidence type="ECO:0000313" key="2">
    <source>
        <dbReference type="Proteomes" id="UP000251402"/>
    </source>
</evidence>
<accession>A0A5C1I6F2</accession>
<dbReference type="EMBL" id="CP043450">
    <property type="protein sequence ID" value="QEM13444.1"/>
    <property type="molecule type" value="Genomic_DNA"/>
</dbReference>
<keyword evidence="2" id="KW-1185">Reference proteome</keyword>
<dbReference type="AlphaFoldDB" id="A0A5C1I6F2"/>